<feature type="transmembrane region" description="Helical" evidence="5">
    <location>
        <begin position="123"/>
        <end position="140"/>
    </location>
</feature>
<proteinExistence type="predicted"/>
<evidence type="ECO:0000313" key="8">
    <source>
        <dbReference type="Proteomes" id="UP000663852"/>
    </source>
</evidence>
<dbReference type="EMBL" id="CAJNOJ010000175">
    <property type="protein sequence ID" value="CAF1244909.1"/>
    <property type="molecule type" value="Genomic_DNA"/>
</dbReference>
<organism evidence="7 8">
    <name type="scientific">Adineta ricciae</name>
    <name type="common">Rotifer</name>
    <dbReference type="NCBI Taxonomy" id="249248"/>
    <lineage>
        <taxon>Eukaryota</taxon>
        <taxon>Metazoa</taxon>
        <taxon>Spiralia</taxon>
        <taxon>Gnathifera</taxon>
        <taxon>Rotifera</taxon>
        <taxon>Eurotatoria</taxon>
        <taxon>Bdelloidea</taxon>
        <taxon>Adinetida</taxon>
        <taxon>Adinetidae</taxon>
        <taxon>Adineta</taxon>
    </lineage>
</organism>
<comment type="subcellular location">
    <subcellularLocation>
        <location evidence="1">Membrane</location>
    </subcellularLocation>
</comment>
<feature type="transmembrane region" description="Helical" evidence="5">
    <location>
        <begin position="343"/>
        <end position="365"/>
    </location>
</feature>
<evidence type="ECO:0000259" key="6">
    <source>
        <dbReference type="PROSITE" id="PS50262"/>
    </source>
</evidence>
<evidence type="ECO:0000256" key="2">
    <source>
        <dbReference type="ARBA" id="ARBA00022692"/>
    </source>
</evidence>
<keyword evidence="4 5" id="KW-0472">Membrane</keyword>
<feature type="transmembrane region" description="Helical" evidence="5">
    <location>
        <begin position="293"/>
        <end position="315"/>
    </location>
</feature>
<dbReference type="PANTHER" id="PTHR46641:SF25">
    <property type="entry name" value="CNMAMIDE RECEPTOR-RELATED"/>
    <property type="match status" value="1"/>
</dbReference>
<evidence type="ECO:0000313" key="7">
    <source>
        <dbReference type="EMBL" id="CAF1244909.1"/>
    </source>
</evidence>
<feature type="transmembrane region" description="Helical" evidence="5">
    <location>
        <begin position="198"/>
        <end position="216"/>
    </location>
</feature>
<sequence length="501" mass="57968">MGTTSDHSEEMNILAYNNLSLCKADYFETCWCKLNQSEVTTCSYLLRHVASSSNLTHFCVYHNIRKIIECFNSTSIFSKSSDSASNIYIYFTILLFIVGIIGNGLSIIVLFDKTLRCINVYRNLIILCALNIFYLLAISSRHINIYHQDLRNISPNVCRWHTFIVAFTGHLCSWQLVSTSIQRVHASLSLQLHRTASWIQTFAILFLCIVLPLLVFDGQLVFKYGFLSKRHMCDESSIFKIKQFQRALDTPITIQSELLRNVTTRYYSTVFRTPNPKPYVCGVCTLWNILDTFIYAIIPFLLILISSIIIIIKIWQRRRLTIMIGGVHEINPRFISTQDKLSILLILINCLFLIMTGPFNTHLIIQSTLKYYFSKPCSIKTNIQLNEYLRILQNLYHALSFMFYCLIGNKFRRAACTMCQRCYWKLIQFLCRYQRGQASFLSCYIKRDHLKSRAVSESLSNAGNHKRLSNFLPMSLMGKKSSFLGISSERANEESDAFVKK</sequence>
<feature type="domain" description="G-protein coupled receptors family 1 profile" evidence="6">
    <location>
        <begin position="102"/>
        <end position="404"/>
    </location>
</feature>
<keyword evidence="3 5" id="KW-1133">Transmembrane helix</keyword>
<dbReference type="PROSITE" id="PS50262">
    <property type="entry name" value="G_PROTEIN_RECEP_F1_2"/>
    <property type="match status" value="1"/>
</dbReference>
<keyword evidence="2 5" id="KW-0812">Transmembrane</keyword>
<feature type="transmembrane region" description="Helical" evidence="5">
    <location>
        <begin position="395"/>
        <end position="411"/>
    </location>
</feature>
<dbReference type="PANTHER" id="PTHR46641">
    <property type="entry name" value="FMRFAMIDE RECEPTOR-RELATED"/>
    <property type="match status" value="1"/>
</dbReference>
<evidence type="ECO:0000256" key="3">
    <source>
        <dbReference type="ARBA" id="ARBA00022989"/>
    </source>
</evidence>
<comment type="caution">
    <text evidence="7">The sequence shown here is derived from an EMBL/GenBank/DDBJ whole genome shotgun (WGS) entry which is preliminary data.</text>
</comment>
<dbReference type="InterPro" id="IPR017452">
    <property type="entry name" value="GPCR_Rhodpsn_7TM"/>
</dbReference>
<dbReference type="OrthoDB" id="10058999at2759"/>
<dbReference type="Gene3D" id="1.20.1070.10">
    <property type="entry name" value="Rhodopsin 7-helix transmembrane proteins"/>
    <property type="match status" value="1"/>
</dbReference>
<protein>
    <recommendedName>
        <fullName evidence="6">G-protein coupled receptors family 1 profile domain-containing protein</fullName>
    </recommendedName>
</protein>
<gene>
    <name evidence="7" type="ORF">EDS130_LOCUS27654</name>
</gene>
<evidence type="ECO:0000256" key="5">
    <source>
        <dbReference type="SAM" id="Phobius"/>
    </source>
</evidence>
<dbReference type="InterPro" id="IPR052954">
    <property type="entry name" value="GPCR-Ligand_Int"/>
</dbReference>
<dbReference type="SUPFAM" id="SSF81321">
    <property type="entry name" value="Family A G protein-coupled receptor-like"/>
    <property type="match status" value="1"/>
</dbReference>
<reference evidence="7" key="1">
    <citation type="submission" date="2021-02" db="EMBL/GenBank/DDBJ databases">
        <authorList>
            <person name="Nowell W R."/>
        </authorList>
    </citation>
    <scope>NUCLEOTIDE SEQUENCE</scope>
</reference>
<name>A0A814ZQY4_ADIRI</name>
<dbReference type="GO" id="GO:0016020">
    <property type="term" value="C:membrane"/>
    <property type="evidence" value="ECO:0007669"/>
    <property type="project" value="UniProtKB-SubCell"/>
</dbReference>
<evidence type="ECO:0000256" key="4">
    <source>
        <dbReference type="ARBA" id="ARBA00023136"/>
    </source>
</evidence>
<feature type="transmembrane region" description="Helical" evidence="5">
    <location>
        <begin position="87"/>
        <end position="111"/>
    </location>
</feature>
<dbReference type="Proteomes" id="UP000663852">
    <property type="component" value="Unassembled WGS sequence"/>
</dbReference>
<accession>A0A814ZQY4</accession>
<dbReference type="AlphaFoldDB" id="A0A814ZQY4"/>
<feature type="transmembrane region" description="Helical" evidence="5">
    <location>
        <begin position="160"/>
        <end position="177"/>
    </location>
</feature>
<evidence type="ECO:0000256" key="1">
    <source>
        <dbReference type="ARBA" id="ARBA00004370"/>
    </source>
</evidence>